<dbReference type="InterPro" id="IPR033468">
    <property type="entry name" value="Metaxin_GST"/>
</dbReference>
<dbReference type="GO" id="GO:0001401">
    <property type="term" value="C:SAM complex"/>
    <property type="evidence" value="ECO:0007669"/>
    <property type="project" value="InterPro"/>
</dbReference>
<keyword evidence="6" id="KW-0496">Mitochondrion</keyword>
<evidence type="ECO:0000313" key="12">
    <source>
        <dbReference type="Proteomes" id="UP001150569"/>
    </source>
</evidence>
<dbReference type="AlphaFoldDB" id="A0A9W8E377"/>
<feature type="domain" description="Mitochondrial outer membrane transport complex Sam37/metaxin N-terminal" evidence="9">
    <location>
        <begin position="22"/>
        <end position="144"/>
    </location>
</feature>
<evidence type="ECO:0000256" key="1">
    <source>
        <dbReference type="ARBA" id="ARBA00004294"/>
    </source>
</evidence>
<dbReference type="GO" id="GO:0007005">
    <property type="term" value="P:mitochondrion organization"/>
    <property type="evidence" value="ECO:0007669"/>
    <property type="project" value="TreeGrafter"/>
</dbReference>
<dbReference type="InterPro" id="IPR019564">
    <property type="entry name" value="Sam37/metaxin_N"/>
</dbReference>
<evidence type="ECO:0000259" key="9">
    <source>
        <dbReference type="Pfam" id="PF10568"/>
    </source>
</evidence>
<proteinExistence type="inferred from homology"/>
<evidence type="ECO:0000256" key="4">
    <source>
        <dbReference type="ARBA" id="ARBA00022787"/>
    </source>
</evidence>
<organism evidence="11 12">
    <name type="scientific">Tieghemiomyces parasiticus</name>
    <dbReference type="NCBI Taxonomy" id="78921"/>
    <lineage>
        <taxon>Eukaryota</taxon>
        <taxon>Fungi</taxon>
        <taxon>Fungi incertae sedis</taxon>
        <taxon>Zoopagomycota</taxon>
        <taxon>Kickxellomycotina</taxon>
        <taxon>Dimargaritomycetes</taxon>
        <taxon>Dimargaritales</taxon>
        <taxon>Dimargaritaceae</taxon>
        <taxon>Tieghemiomyces</taxon>
    </lineage>
</organism>
<dbReference type="InterPro" id="IPR036282">
    <property type="entry name" value="Glutathione-S-Trfase_C_sf"/>
</dbReference>
<evidence type="ECO:0000259" key="10">
    <source>
        <dbReference type="Pfam" id="PF17171"/>
    </source>
</evidence>
<dbReference type="InterPro" id="IPR050931">
    <property type="entry name" value="Mito_Protein_Transport_Metaxin"/>
</dbReference>
<dbReference type="Pfam" id="PF17171">
    <property type="entry name" value="GST_C_6"/>
    <property type="match status" value="1"/>
</dbReference>
<evidence type="ECO:0008006" key="13">
    <source>
        <dbReference type="Google" id="ProtNLM"/>
    </source>
</evidence>
<keyword evidence="7 8" id="KW-0472">Membrane</keyword>
<keyword evidence="4" id="KW-1000">Mitochondrion outer membrane</keyword>
<feature type="transmembrane region" description="Helical" evidence="8">
    <location>
        <begin position="342"/>
        <end position="362"/>
    </location>
</feature>
<evidence type="ECO:0000313" key="11">
    <source>
        <dbReference type="EMBL" id="KAJ1930005.1"/>
    </source>
</evidence>
<keyword evidence="8" id="KW-1133">Transmembrane helix</keyword>
<dbReference type="SUPFAM" id="SSF47616">
    <property type="entry name" value="GST C-terminal domain-like"/>
    <property type="match status" value="1"/>
</dbReference>
<accession>A0A9W8E377</accession>
<dbReference type="Proteomes" id="UP001150569">
    <property type="component" value="Unassembled WGS sequence"/>
</dbReference>
<keyword evidence="8" id="KW-0812">Transmembrane</keyword>
<evidence type="ECO:0000256" key="5">
    <source>
        <dbReference type="ARBA" id="ARBA00022927"/>
    </source>
</evidence>
<dbReference type="PANTHER" id="PTHR12289">
    <property type="entry name" value="METAXIN RELATED"/>
    <property type="match status" value="1"/>
</dbReference>
<keyword evidence="5" id="KW-0653">Protein transport</keyword>
<evidence type="ECO:0000256" key="3">
    <source>
        <dbReference type="ARBA" id="ARBA00022448"/>
    </source>
</evidence>
<dbReference type="GO" id="GO:0015031">
    <property type="term" value="P:protein transport"/>
    <property type="evidence" value="ECO:0007669"/>
    <property type="project" value="UniProtKB-KW"/>
</dbReference>
<dbReference type="OrthoDB" id="5835136at2759"/>
<comment type="caution">
    <text evidence="11">The sequence shown here is derived from an EMBL/GenBank/DDBJ whole genome shotgun (WGS) entry which is preliminary data.</text>
</comment>
<evidence type="ECO:0000256" key="8">
    <source>
        <dbReference type="SAM" id="Phobius"/>
    </source>
</evidence>
<evidence type="ECO:0000256" key="7">
    <source>
        <dbReference type="ARBA" id="ARBA00023136"/>
    </source>
</evidence>
<sequence>MLTVYSWGSTQPDTFASLDPDCLCLLNYLRLADVECQVAYCNDPALSPDGVLPFIRDDDVVISGLPRIMQYLIKQARITDLDQPLDPRQRIESDGFVALAGDDLRDLLWYTWYYETGNYVDAIRPEWARLVGFPRSLLVPNRWRGQALERLECRRHLSELGSETDSTNRTSSSAIESIPEVVKRLRTPVRVAKPGVEKLRALAGEVFALLTKKLGDHPFLFGSTPSKADVFVYSYLTLLQFNHNFRDTFISHQLATEHAALGAYVERLRTKLEQVSEPVEISVAPRSLAEVALHFGMATVHTVATLPGVHQVVGLAQSIIASEDTDISAQESSELDARRANIYYTVGVGAFFTAFLIRGGFLDGMNQSTFLRPTVPQDMVGADGQSLMDEGE</sequence>
<keyword evidence="12" id="KW-1185">Reference proteome</keyword>
<comment type="similarity">
    <text evidence="2">Belongs to the metaxin family.</text>
</comment>
<dbReference type="Gene3D" id="1.20.1050.10">
    <property type="match status" value="1"/>
</dbReference>
<keyword evidence="3" id="KW-0813">Transport</keyword>
<gene>
    <name evidence="11" type="ORF">IWQ60_000669</name>
</gene>
<evidence type="ECO:0000256" key="6">
    <source>
        <dbReference type="ARBA" id="ARBA00023128"/>
    </source>
</evidence>
<reference evidence="11" key="1">
    <citation type="submission" date="2022-07" db="EMBL/GenBank/DDBJ databases">
        <title>Phylogenomic reconstructions and comparative analyses of Kickxellomycotina fungi.</title>
        <authorList>
            <person name="Reynolds N.K."/>
            <person name="Stajich J.E."/>
            <person name="Barry K."/>
            <person name="Grigoriev I.V."/>
            <person name="Crous P."/>
            <person name="Smith M.E."/>
        </authorList>
    </citation>
    <scope>NUCLEOTIDE SEQUENCE</scope>
    <source>
        <strain evidence="11">RSA 861</strain>
    </source>
</reference>
<feature type="domain" description="Metaxin glutathione S-transferase" evidence="10">
    <location>
        <begin position="205"/>
        <end position="268"/>
    </location>
</feature>
<comment type="subcellular location">
    <subcellularLocation>
        <location evidence="1">Mitochondrion outer membrane</location>
    </subcellularLocation>
</comment>
<dbReference type="PANTHER" id="PTHR12289:SF41">
    <property type="entry name" value="FAILED AXON CONNECTIONS-RELATED"/>
    <property type="match status" value="1"/>
</dbReference>
<evidence type="ECO:0000256" key="2">
    <source>
        <dbReference type="ARBA" id="ARBA00009170"/>
    </source>
</evidence>
<name>A0A9W8E377_9FUNG</name>
<dbReference type="EMBL" id="JANBPT010000018">
    <property type="protein sequence ID" value="KAJ1930005.1"/>
    <property type="molecule type" value="Genomic_DNA"/>
</dbReference>
<dbReference type="CDD" id="cd03054">
    <property type="entry name" value="GST_N_Metaxin"/>
    <property type="match status" value="1"/>
</dbReference>
<protein>
    <recommendedName>
        <fullName evidence="13">Mitochondrial outer membrane transport complex Sam37/metaxin N-terminal domain-containing protein</fullName>
    </recommendedName>
</protein>
<dbReference type="Pfam" id="PF10568">
    <property type="entry name" value="Tom37"/>
    <property type="match status" value="1"/>
</dbReference>